<keyword evidence="2" id="KW-1185">Reference proteome</keyword>
<evidence type="ECO:0000313" key="1">
    <source>
        <dbReference type="EMBL" id="UXN58131.1"/>
    </source>
</evidence>
<organism evidence="1 2">
    <name type="scientific">Phyllobacterium zundukense</name>
    <dbReference type="NCBI Taxonomy" id="1867719"/>
    <lineage>
        <taxon>Bacteria</taxon>
        <taxon>Pseudomonadati</taxon>
        <taxon>Pseudomonadota</taxon>
        <taxon>Alphaproteobacteria</taxon>
        <taxon>Hyphomicrobiales</taxon>
        <taxon>Phyllobacteriaceae</taxon>
        <taxon>Phyllobacterium</taxon>
    </lineage>
</organism>
<sequence length="56" mass="6440">MKPAKSFVVEIKRNGRRQVVRDQEPLWDPKQIRSAKHAVEEAQDASEIDPKLTQGK</sequence>
<dbReference type="Proteomes" id="UP001061991">
    <property type="component" value="Plasmid p_unnamed2"/>
</dbReference>
<dbReference type="EMBL" id="CP104971">
    <property type="protein sequence ID" value="UXN58131.1"/>
    <property type="molecule type" value="Genomic_DNA"/>
</dbReference>
<protein>
    <submittedName>
        <fullName evidence="1">Uncharacterized protein</fullName>
    </submittedName>
</protein>
<reference evidence="1" key="1">
    <citation type="submission" date="2022-09" db="EMBL/GenBank/DDBJ databases">
        <title>Interaction between co-microsymbionts with complementary sets of symbiotic genes in legume-rhizobium systems.</title>
        <authorList>
            <person name="Safronova V."/>
            <person name="Sazanova A."/>
            <person name="Afonin A."/>
            <person name="Chirak E."/>
        </authorList>
    </citation>
    <scope>NUCLEOTIDE SEQUENCE</scope>
    <source>
        <strain evidence="1">A18/3m</strain>
    </source>
</reference>
<proteinExistence type="predicted"/>
<gene>
    <name evidence="1" type="ORF">N8E88_04720</name>
</gene>
<geneLocation type="plasmid" evidence="1 2">
    <name>p_unnamed2</name>
</geneLocation>
<keyword evidence="1" id="KW-0614">Plasmid</keyword>
<name>A0ACD4CWZ8_9HYPH</name>
<evidence type="ECO:0000313" key="2">
    <source>
        <dbReference type="Proteomes" id="UP001061991"/>
    </source>
</evidence>
<accession>A0ACD4CWZ8</accession>